<name>A0A9N8WWP4_GIBZA</name>
<dbReference type="Proteomes" id="UP000746612">
    <property type="component" value="Unassembled WGS sequence"/>
</dbReference>
<reference evidence="1" key="1">
    <citation type="submission" date="2021-03" db="EMBL/GenBank/DDBJ databases">
        <authorList>
            <person name="Alouane T."/>
            <person name="Langin T."/>
            <person name="Bonhomme L."/>
        </authorList>
    </citation>
    <scope>NUCLEOTIDE SEQUENCE</scope>
    <source>
        <strain evidence="1">MDC_Fg202</strain>
    </source>
</reference>
<dbReference type="EMBL" id="CAJPIJ010000170">
    <property type="protein sequence ID" value="CAG2001669.1"/>
    <property type="molecule type" value="Genomic_DNA"/>
</dbReference>
<dbReference type="AlphaFoldDB" id="A0A9N8WWP4"/>
<evidence type="ECO:0000313" key="1">
    <source>
        <dbReference type="EMBL" id="CAG2001669.1"/>
    </source>
</evidence>
<evidence type="ECO:0000313" key="2">
    <source>
        <dbReference type="Proteomes" id="UP000746612"/>
    </source>
</evidence>
<comment type="caution">
    <text evidence="1">The sequence shown here is derived from an EMBL/GenBank/DDBJ whole genome shotgun (WGS) entry which is preliminary data.</text>
</comment>
<protein>
    <submittedName>
        <fullName evidence="1">Uncharacterized protein</fullName>
    </submittedName>
</protein>
<gene>
    <name evidence="1" type="ORF">MDCFG202_LOCUS474926</name>
</gene>
<organism evidence="1 2">
    <name type="scientific">Gibberella zeae</name>
    <name type="common">Wheat head blight fungus</name>
    <name type="synonym">Fusarium graminearum</name>
    <dbReference type="NCBI Taxonomy" id="5518"/>
    <lineage>
        <taxon>Eukaryota</taxon>
        <taxon>Fungi</taxon>
        <taxon>Dikarya</taxon>
        <taxon>Ascomycota</taxon>
        <taxon>Pezizomycotina</taxon>
        <taxon>Sordariomycetes</taxon>
        <taxon>Hypocreomycetidae</taxon>
        <taxon>Hypocreales</taxon>
        <taxon>Nectriaceae</taxon>
        <taxon>Fusarium</taxon>
    </lineage>
</organism>
<sequence length="109" mass="12580">MELIQPIEKALGCPNHRRAIPVFFGGIEISLNDIYHHHRHNLEESDSFEYIEDFHNLPNKLLAKIHHFGYTAFLASSIARHSRRKREAQEKVDQLEAAINYGDLDCASL</sequence>
<proteinExistence type="predicted"/>
<accession>A0A9N8WWP4</accession>